<proteinExistence type="predicted"/>
<reference evidence="1 2" key="1">
    <citation type="journal article" date="2021" name="Genome Biol.">
        <title>AFLAP: assembly-free linkage analysis pipeline using k-mers from genome sequencing data.</title>
        <authorList>
            <person name="Fletcher K."/>
            <person name="Zhang L."/>
            <person name="Gil J."/>
            <person name="Han R."/>
            <person name="Cavanaugh K."/>
            <person name="Michelmore R."/>
        </authorList>
    </citation>
    <scope>NUCLEOTIDE SEQUENCE [LARGE SCALE GENOMIC DNA]</scope>
    <source>
        <strain evidence="1 2">SF5</strain>
    </source>
</reference>
<evidence type="ECO:0000313" key="1">
    <source>
        <dbReference type="EMBL" id="TDH70801.1"/>
    </source>
</evidence>
<dbReference type="KEGG" id="blac:94349286"/>
<sequence length="92" mass="10451">MSDEEKEAIQAWIKANNRNKYGDLVTTMYLGGTPLFDESTGMELDLYDYILSRHRDRPWLEENVTCAENIGDDTKATFALAGSQMRGKAQNE</sequence>
<keyword evidence="2" id="KW-1185">Reference proteome</keyword>
<comment type="caution">
    <text evidence="1">The sequence shown here is derived from an EMBL/GenBank/DDBJ whole genome shotgun (WGS) entry which is preliminary data.</text>
</comment>
<protein>
    <submittedName>
        <fullName evidence="1">Uncharacterized protein</fullName>
    </submittedName>
</protein>
<dbReference type="Proteomes" id="UP000294530">
    <property type="component" value="Unassembled WGS sequence"/>
</dbReference>
<dbReference type="AlphaFoldDB" id="A0A976IGD6"/>
<dbReference type="RefSeq" id="XP_067820300.1">
    <property type="nucleotide sequence ID" value="XM_067963615.1"/>
</dbReference>
<dbReference type="GeneID" id="94349286"/>
<name>A0A976IGD6_BRELC</name>
<accession>A0A976IGD6</accession>
<dbReference type="EMBL" id="SHOA02000001">
    <property type="protein sequence ID" value="TDH70801.1"/>
    <property type="molecule type" value="Genomic_DNA"/>
</dbReference>
<organism evidence="1 2">
    <name type="scientific">Bremia lactucae</name>
    <name type="common">Lettuce downy mildew</name>
    <dbReference type="NCBI Taxonomy" id="4779"/>
    <lineage>
        <taxon>Eukaryota</taxon>
        <taxon>Sar</taxon>
        <taxon>Stramenopiles</taxon>
        <taxon>Oomycota</taxon>
        <taxon>Peronosporomycetes</taxon>
        <taxon>Peronosporales</taxon>
        <taxon>Peronosporaceae</taxon>
        <taxon>Bremia</taxon>
    </lineage>
</organism>
<evidence type="ECO:0000313" key="2">
    <source>
        <dbReference type="Proteomes" id="UP000294530"/>
    </source>
</evidence>
<dbReference type="OrthoDB" id="2016588at2759"/>
<gene>
    <name evidence="1" type="ORF">CCR75_005534</name>
</gene>